<dbReference type="SUPFAM" id="SSF51445">
    <property type="entry name" value="(Trans)glycosidases"/>
    <property type="match status" value="1"/>
</dbReference>
<feature type="domain" description="Glycosyl hydrolase family 13 catalytic" evidence="19">
    <location>
        <begin position="37"/>
        <end position="393"/>
    </location>
</feature>
<dbReference type="InterPro" id="IPR013780">
    <property type="entry name" value="Glyco_hydro_b"/>
</dbReference>
<feature type="binding site" evidence="17">
    <location>
        <position position="107"/>
    </location>
    <ligand>
        <name>substrate</name>
    </ligand>
</feature>
<feature type="binding site" evidence="17">
    <location>
        <position position="368"/>
    </location>
    <ligand>
        <name>substrate</name>
    </ligand>
</feature>
<dbReference type="OrthoDB" id="204980at2759"/>
<keyword evidence="21" id="KW-1185">Reference proteome</keyword>
<evidence type="ECO:0000256" key="10">
    <source>
        <dbReference type="ARBA" id="ARBA00023180"/>
    </source>
</evidence>
<feature type="disulfide bond" evidence="16">
    <location>
        <begin position="54"/>
        <end position="62"/>
    </location>
</feature>
<dbReference type="InterPro" id="IPR015340">
    <property type="entry name" value="A_amylase_C_dom"/>
</dbReference>
<keyword evidence="10" id="KW-0325">Glycoprotein</keyword>
<feature type="binding site" evidence="17">
    <location>
        <position position="321"/>
    </location>
    <ligand>
        <name>substrate</name>
    </ligand>
</feature>
<feature type="signal peptide" evidence="18">
    <location>
        <begin position="1"/>
        <end position="27"/>
    </location>
</feature>
<dbReference type="PIRSF" id="PIRSF001024">
    <property type="entry name" value="Alph-amyl_fung"/>
    <property type="match status" value="1"/>
</dbReference>
<dbReference type="PANTHER" id="PTHR10357">
    <property type="entry name" value="ALPHA-AMYLASE FAMILY MEMBER"/>
    <property type="match status" value="1"/>
</dbReference>
<comment type="cofactor">
    <cofactor evidence="2">
        <name>Ca(2+)</name>
        <dbReference type="ChEBI" id="CHEBI:29108"/>
    </cofactor>
</comment>
<dbReference type="EC" id="3.2.1.1" evidence="4"/>
<dbReference type="FunFam" id="3.20.20.80:FF:000120">
    <property type="entry name" value="Alpha-amylase A"/>
    <property type="match status" value="1"/>
</dbReference>
<organism evidence="20 21">
    <name type="scientific">Lophiostoma macrostomum CBS 122681</name>
    <dbReference type="NCBI Taxonomy" id="1314788"/>
    <lineage>
        <taxon>Eukaryota</taxon>
        <taxon>Fungi</taxon>
        <taxon>Dikarya</taxon>
        <taxon>Ascomycota</taxon>
        <taxon>Pezizomycotina</taxon>
        <taxon>Dothideomycetes</taxon>
        <taxon>Pleosporomycetidae</taxon>
        <taxon>Pleosporales</taxon>
        <taxon>Lophiostomataceae</taxon>
        <taxon>Lophiostoma</taxon>
    </lineage>
</organism>
<feature type="binding site" evidence="17">
    <location>
        <position position="228"/>
    </location>
    <ligand>
        <name>substrate</name>
    </ligand>
</feature>
<dbReference type="SUPFAM" id="SSF51011">
    <property type="entry name" value="Glycosyl hydrolase domain"/>
    <property type="match status" value="1"/>
</dbReference>
<dbReference type="GO" id="GO:0004556">
    <property type="term" value="F:alpha-amylase activity"/>
    <property type="evidence" value="ECO:0007669"/>
    <property type="project" value="UniProtKB-EC"/>
</dbReference>
<dbReference type="Proteomes" id="UP000799324">
    <property type="component" value="Unassembled WGS sequence"/>
</dbReference>
<feature type="binding site" evidence="15">
    <location>
        <position position="254"/>
    </location>
    <ligand>
        <name>Ca(2+)</name>
        <dbReference type="ChEBI" id="CHEBI:29108"/>
        <label>2</label>
    </ligand>
</feature>
<evidence type="ECO:0000256" key="15">
    <source>
        <dbReference type="PIRSR" id="PIRSR001024-3"/>
    </source>
</evidence>
<feature type="active site" description="Proton donor" evidence="13">
    <location>
        <position position="254"/>
    </location>
</feature>
<evidence type="ECO:0000256" key="4">
    <source>
        <dbReference type="ARBA" id="ARBA00012595"/>
    </source>
</evidence>
<feature type="binding site" evidence="17">
    <location>
        <position position="146"/>
    </location>
    <ligand>
        <name>substrate</name>
    </ligand>
</feature>
<feature type="disulfide bond" evidence="16">
    <location>
        <begin position="464"/>
        <end position="499"/>
    </location>
</feature>
<dbReference type="EMBL" id="MU004364">
    <property type="protein sequence ID" value="KAF2654406.1"/>
    <property type="molecule type" value="Genomic_DNA"/>
</dbReference>
<dbReference type="Pfam" id="PF09260">
    <property type="entry name" value="A_amylase_dom_C"/>
    <property type="match status" value="1"/>
</dbReference>
<dbReference type="PANTHER" id="PTHR10357:SF215">
    <property type="entry name" value="ALPHA-AMYLASE 1"/>
    <property type="match status" value="1"/>
</dbReference>
<keyword evidence="11" id="KW-0119">Carbohydrate metabolism</keyword>
<dbReference type="Pfam" id="PF00128">
    <property type="entry name" value="Alpha-amylase"/>
    <property type="match status" value="1"/>
</dbReference>
<keyword evidence="7 20" id="KW-0378">Hydrolase</keyword>
<evidence type="ECO:0000256" key="5">
    <source>
        <dbReference type="ARBA" id="ARBA00022723"/>
    </source>
</evidence>
<evidence type="ECO:0000313" key="20">
    <source>
        <dbReference type="EMBL" id="KAF2654406.1"/>
    </source>
</evidence>
<keyword evidence="12" id="KW-0326">Glycosidase</keyword>
<evidence type="ECO:0000256" key="9">
    <source>
        <dbReference type="ARBA" id="ARBA00023157"/>
    </source>
</evidence>
<evidence type="ECO:0000256" key="14">
    <source>
        <dbReference type="PIRSR" id="PIRSR001024-2"/>
    </source>
</evidence>
<feature type="active site" description="Nucleophile" evidence="13">
    <location>
        <position position="230"/>
    </location>
</feature>
<evidence type="ECO:0000256" key="17">
    <source>
        <dbReference type="PIRSR" id="PIRSR001024-5"/>
    </source>
</evidence>
<evidence type="ECO:0000256" key="18">
    <source>
        <dbReference type="SAM" id="SignalP"/>
    </source>
</evidence>
<dbReference type="InterPro" id="IPR006047">
    <property type="entry name" value="GH13_cat_dom"/>
</dbReference>
<name>A0A6A6T3C4_9PLEO</name>
<reference evidence="20" key="1">
    <citation type="journal article" date="2020" name="Stud. Mycol.">
        <title>101 Dothideomycetes genomes: a test case for predicting lifestyles and emergence of pathogens.</title>
        <authorList>
            <person name="Haridas S."/>
            <person name="Albert R."/>
            <person name="Binder M."/>
            <person name="Bloem J."/>
            <person name="Labutti K."/>
            <person name="Salamov A."/>
            <person name="Andreopoulos B."/>
            <person name="Baker S."/>
            <person name="Barry K."/>
            <person name="Bills G."/>
            <person name="Bluhm B."/>
            <person name="Cannon C."/>
            <person name="Castanera R."/>
            <person name="Culley D."/>
            <person name="Daum C."/>
            <person name="Ezra D."/>
            <person name="Gonzalez J."/>
            <person name="Henrissat B."/>
            <person name="Kuo A."/>
            <person name="Liang C."/>
            <person name="Lipzen A."/>
            <person name="Lutzoni F."/>
            <person name="Magnuson J."/>
            <person name="Mondo S."/>
            <person name="Nolan M."/>
            <person name="Ohm R."/>
            <person name="Pangilinan J."/>
            <person name="Park H.-J."/>
            <person name="Ramirez L."/>
            <person name="Alfaro M."/>
            <person name="Sun H."/>
            <person name="Tritt A."/>
            <person name="Yoshinaga Y."/>
            <person name="Zwiers L.-H."/>
            <person name="Turgeon B."/>
            <person name="Goodwin S."/>
            <person name="Spatafora J."/>
            <person name="Crous P."/>
            <person name="Grigoriev I."/>
        </authorList>
    </citation>
    <scope>NUCLEOTIDE SEQUENCE</scope>
    <source>
        <strain evidence="20">CBS 122681</strain>
    </source>
</reference>
<evidence type="ECO:0000256" key="8">
    <source>
        <dbReference type="ARBA" id="ARBA00022837"/>
    </source>
</evidence>
<feature type="binding site" evidence="15">
    <location>
        <position position="234"/>
    </location>
    <ligand>
        <name>Ca(2+)</name>
        <dbReference type="ChEBI" id="CHEBI:29108"/>
        <label>1</label>
    </ligand>
</feature>
<accession>A0A6A6T3C4</accession>
<dbReference type="AlphaFoldDB" id="A0A6A6T3C4"/>
<feature type="site" description="Transition state stabilizer" evidence="14">
    <location>
        <position position="321"/>
    </location>
</feature>
<evidence type="ECO:0000256" key="16">
    <source>
        <dbReference type="PIRSR" id="PIRSR001024-4"/>
    </source>
</evidence>
<feature type="binding site" evidence="15">
    <location>
        <position position="199"/>
    </location>
    <ligand>
        <name>Ca(2+)</name>
        <dbReference type="ChEBI" id="CHEBI:29108"/>
        <label>1</label>
    </ligand>
</feature>
<proteinExistence type="inferred from homology"/>
<evidence type="ECO:0000256" key="6">
    <source>
        <dbReference type="ARBA" id="ARBA00022729"/>
    </source>
</evidence>
<feature type="disulfide bond" evidence="16">
    <location>
        <begin position="264"/>
        <end position="307"/>
    </location>
</feature>
<sequence length="501" mass="55867">MVGINALLKAFAASTVASISVADAATAEQWRGRTIYQVLTDRFARPDNSTTATCNTSDREYCGGTWRGIINQLDYIKDMGFTAIWTSPITYNFPNRSEYGDPYHGYWQQDLYRLNPKFGTPDDLKALSQAVHDKDMYLMVDIAPNHFGWPGPSNSTDYSLFNPFNDAKYFHSYCPVDDYDNQTNVEECWLGDEKVELVDVNTEDPAVVEIYNTWIEDLISNYSIDGLRIDTAKHVSKSFWSTFQSSASVFCLAEVFNEDVSYACDYQNHLDGILDFPLYYWIIDFLGSTSGSTYSLVNNIGNLRSSCKDVSLMGTFVENHDLQRLAYKTNDMALAKNGLAFTILWDGIPVVYAGQEQHYAGGDDPANREATWLSGYSRESELYKLAAAVNQVRNYASYLDPAYLSYNASLIYTDDKTIAFRKGYDENQIVSVITNKGDATQDWTLSLENTGWGVGTAVIEILTCETTTIGDDGNLVVPMSSGLPRAYFEAGKASNGSICSG</sequence>
<gene>
    <name evidence="20" type="ORF">K491DRAFT_679672</name>
</gene>
<feature type="chain" id="PRO_5025398872" description="alpha-amylase" evidence="18">
    <location>
        <begin position="28"/>
        <end position="501"/>
    </location>
</feature>
<feature type="binding site" evidence="15">
    <location>
        <position position="230"/>
    </location>
    <ligand>
        <name>Ca(2+)</name>
        <dbReference type="ChEBI" id="CHEBI:29108"/>
        <label>2</label>
    </ligand>
</feature>
<evidence type="ECO:0000256" key="2">
    <source>
        <dbReference type="ARBA" id="ARBA00001913"/>
    </source>
</evidence>
<keyword evidence="9 16" id="KW-1015">Disulfide bond</keyword>
<feature type="binding site" evidence="15">
    <location>
        <position position="145"/>
    </location>
    <ligand>
        <name>Ca(2+)</name>
        <dbReference type="ChEBI" id="CHEBI:29108"/>
        <label>1</label>
    </ligand>
</feature>
<dbReference type="GO" id="GO:0016052">
    <property type="term" value="P:carbohydrate catabolic process"/>
    <property type="evidence" value="ECO:0007669"/>
    <property type="project" value="InterPro"/>
</dbReference>
<feature type="binding site" evidence="15">
    <location>
        <position position="186"/>
    </location>
    <ligand>
        <name>Ca(2+)</name>
        <dbReference type="ChEBI" id="CHEBI:29108"/>
        <label>1</label>
    </ligand>
</feature>
<dbReference type="InterPro" id="IPR013777">
    <property type="entry name" value="A-amylase-like"/>
</dbReference>
<dbReference type="GO" id="GO:0005509">
    <property type="term" value="F:calcium ion binding"/>
    <property type="evidence" value="ECO:0007669"/>
    <property type="project" value="InterPro"/>
</dbReference>
<evidence type="ECO:0000256" key="3">
    <source>
        <dbReference type="ARBA" id="ARBA00008061"/>
    </source>
</evidence>
<feature type="disulfide bond" evidence="16">
    <location>
        <begin position="174"/>
        <end position="188"/>
    </location>
</feature>
<dbReference type="CDD" id="cd11319">
    <property type="entry name" value="AmyAc_euk_AmyA"/>
    <property type="match status" value="1"/>
</dbReference>
<evidence type="ECO:0000259" key="19">
    <source>
        <dbReference type="SMART" id="SM00642"/>
    </source>
</evidence>
<keyword evidence="5 15" id="KW-0479">Metal-binding</keyword>
<evidence type="ECO:0000313" key="21">
    <source>
        <dbReference type="Proteomes" id="UP000799324"/>
    </source>
</evidence>
<dbReference type="InterPro" id="IPR017853">
    <property type="entry name" value="GH"/>
</dbReference>
<protein>
    <recommendedName>
        <fullName evidence="4">alpha-amylase</fullName>
        <ecNumber evidence="4">3.2.1.1</ecNumber>
    </recommendedName>
</protein>
<dbReference type="Gene3D" id="3.20.20.80">
    <property type="entry name" value="Glycosidases"/>
    <property type="match status" value="1"/>
</dbReference>
<keyword evidence="8 15" id="KW-0106">Calcium</keyword>
<evidence type="ECO:0000256" key="11">
    <source>
        <dbReference type="ARBA" id="ARBA00023277"/>
    </source>
</evidence>
<evidence type="ECO:0000256" key="1">
    <source>
        <dbReference type="ARBA" id="ARBA00000548"/>
    </source>
</evidence>
<evidence type="ECO:0000256" key="7">
    <source>
        <dbReference type="ARBA" id="ARBA00022801"/>
    </source>
</evidence>
<dbReference type="Gene3D" id="2.60.40.1180">
    <property type="entry name" value="Golgi alpha-mannosidase II"/>
    <property type="match status" value="1"/>
</dbReference>
<keyword evidence="6 18" id="KW-0732">Signal</keyword>
<comment type="catalytic activity">
    <reaction evidence="1">
        <text>Endohydrolysis of (1-&gt;4)-alpha-D-glucosidic linkages in polysaccharides containing three or more (1-&gt;4)-alpha-linked D-glucose units.</text>
        <dbReference type="EC" id="3.2.1.1"/>
    </reaction>
</comment>
<evidence type="ECO:0000256" key="12">
    <source>
        <dbReference type="ARBA" id="ARBA00023295"/>
    </source>
</evidence>
<comment type="similarity">
    <text evidence="3">Belongs to the glycosyl hydrolase 13 family.</text>
</comment>
<dbReference type="SMART" id="SM00642">
    <property type="entry name" value="Aamy"/>
    <property type="match status" value="1"/>
</dbReference>
<evidence type="ECO:0000256" key="13">
    <source>
        <dbReference type="PIRSR" id="PIRSR001024-1"/>
    </source>
</evidence>